<proteinExistence type="inferred from homology"/>
<dbReference type="GO" id="GO:0005109">
    <property type="term" value="F:frizzled binding"/>
    <property type="evidence" value="ECO:0007669"/>
    <property type="project" value="TreeGrafter"/>
</dbReference>
<dbReference type="InterPro" id="IPR005817">
    <property type="entry name" value="Wnt"/>
</dbReference>
<keyword evidence="3 9" id="KW-0217">Developmental protein</keyword>
<name>A0AAV4P3Z7_9ARAC</name>
<dbReference type="Proteomes" id="UP001054837">
    <property type="component" value="Unassembled WGS sequence"/>
</dbReference>
<evidence type="ECO:0000256" key="9">
    <source>
        <dbReference type="RuleBase" id="RU003500"/>
    </source>
</evidence>
<keyword evidence="8" id="KW-0449">Lipoprotein</keyword>
<dbReference type="GO" id="GO:0060070">
    <property type="term" value="P:canonical Wnt signaling pathway"/>
    <property type="evidence" value="ECO:0007669"/>
    <property type="project" value="TreeGrafter"/>
</dbReference>
<keyword evidence="4" id="KW-0964">Secreted</keyword>
<accession>A0AAV4P3Z7</accession>
<sequence length="329" mass="37345">MDGNLTEYFFCAQANDVYAESVLFAVEKGMEECRNQFEWDRWNCPRSSFNLFSRSDKQPSTREMAFLHSVVSAAIVISITKNCSLGHFSTCGCDESKKGGFDSNGFHWGGCSDHLKTGNRMSKLYLDNRETGRDLKALVNLHNNRVGRVVVKKTMRKTCKCHGISGSCEIQTCWMRVRNLKEIGKTLKDTYLKANHVEFNVNGFNLPPVVQKRSRALGKKTHDQLNVPKRQLAFLDESPNYCYDNKFTGPKGTLGRTCSRSRGKDVSKAQRTSCRELCRSCGYRVKVTSYQVKKTNCDCKFTFCCEVNCKNCTESVLEHSCVVDNGYVY</sequence>
<dbReference type="PANTHER" id="PTHR12027:SF81">
    <property type="entry name" value="WNT INHIBITOR OF DORSAL PROTEIN"/>
    <property type="match status" value="1"/>
</dbReference>
<dbReference type="GO" id="GO:0005615">
    <property type="term" value="C:extracellular space"/>
    <property type="evidence" value="ECO:0007669"/>
    <property type="project" value="TreeGrafter"/>
</dbReference>
<comment type="subcellular location">
    <subcellularLocation>
        <location evidence="1 9">Secreted</location>
        <location evidence="1 9">Extracellular space</location>
        <location evidence="1 9">Extracellular matrix</location>
    </subcellularLocation>
</comment>
<keyword evidence="6 9" id="KW-0879">Wnt signaling pathway</keyword>
<dbReference type="PRINTS" id="PR01349">
    <property type="entry name" value="WNTPROTEIN"/>
</dbReference>
<comment type="similarity">
    <text evidence="2 9">Belongs to the Wnt family.</text>
</comment>
<keyword evidence="5" id="KW-0272">Extracellular matrix</keyword>
<dbReference type="AlphaFoldDB" id="A0AAV4P3Z7"/>
<dbReference type="InterPro" id="IPR043158">
    <property type="entry name" value="Wnt_C"/>
</dbReference>
<keyword evidence="11" id="KW-1185">Reference proteome</keyword>
<organism evidence="10 11">
    <name type="scientific">Caerostris darwini</name>
    <dbReference type="NCBI Taxonomy" id="1538125"/>
    <lineage>
        <taxon>Eukaryota</taxon>
        <taxon>Metazoa</taxon>
        <taxon>Ecdysozoa</taxon>
        <taxon>Arthropoda</taxon>
        <taxon>Chelicerata</taxon>
        <taxon>Arachnida</taxon>
        <taxon>Araneae</taxon>
        <taxon>Araneomorphae</taxon>
        <taxon>Entelegynae</taxon>
        <taxon>Araneoidea</taxon>
        <taxon>Araneidae</taxon>
        <taxon>Caerostris</taxon>
    </lineage>
</organism>
<evidence type="ECO:0000256" key="2">
    <source>
        <dbReference type="ARBA" id="ARBA00005683"/>
    </source>
</evidence>
<dbReference type="GO" id="GO:0045165">
    <property type="term" value="P:cell fate commitment"/>
    <property type="evidence" value="ECO:0007669"/>
    <property type="project" value="TreeGrafter"/>
</dbReference>
<dbReference type="Gene3D" id="3.30.2460.20">
    <property type="match status" value="1"/>
</dbReference>
<reference evidence="10 11" key="1">
    <citation type="submission" date="2021-06" db="EMBL/GenBank/DDBJ databases">
        <title>Caerostris darwini draft genome.</title>
        <authorList>
            <person name="Kono N."/>
            <person name="Arakawa K."/>
        </authorList>
    </citation>
    <scope>NUCLEOTIDE SEQUENCE [LARGE SCALE GENOMIC DNA]</scope>
</reference>
<evidence type="ECO:0000256" key="1">
    <source>
        <dbReference type="ARBA" id="ARBA00004498"/>
    </source>
</evidence>
<evidence type="ECO:0000256" key="8">
    <source>
        <dbReference type="ARBA" id="ARBA00023288"/>
    </source>
</evidence>
<evidence type="ECO:0000256" key="5">
    <source>
        <dbReference type="ARBA" id="ARBA00022530"/>
    </source>
</evidence>
<dbReference type="PROSITE" id="PS00246">
    <property type="entry name" value="WNT1"/>
    <property type="match status" value="1"/>
</dbReference>
<evidence type="ECO:0000313" key="11">
    <source>
        <dbReference type="Proteomes" id="UP001054837"/>
    </source>
</evidence>
<comment type="function">
    <text evidence="9">Ligand for members of the frizzled family of seven transmembrane receptors.</text>
</comment>
<dbReference type="GO" id="GO:0005125">
    <property type="term" value="F:cytokine activity"/>
    <property type="evidence" value="ECO:0007669"/>
    <property type="project" value="TreeGrafter"/>
</dbReference>
<dbReference type="SMART" id="SM00097">
    <property type="entry name" value="WNT1"/>
    <property type="match status" value="1"/>
</dbReference>
<gene>
    <name evidence="10" type="primary">WNT8C</name>
    <name evidence="10" type="ORF">CDAR_74681</name>
</gene>
<evidence type="ECO:0000313" key="10">
    <source>
        <dbReference type="EMBL" id="GIX90476.1"/>
    </source>
</evidence>
<dbReference type="InterPro" id="IPR018161">
    <property type="entry name" value="Wnt_CS"/>
</dbReference>
<dbReference type="Pfam" id="PF00110">
    <property type="entry name" value="wnt"/>
    <property type="match status" value="1"/>
</dbReference>
<dbReference type="PANTHER" id="PTHR12027">
    <property type="entry name" value="WNT RELATED"/>
    <property type="match status" value="1"/>
</dbReference>
<evidence type="ECO:0000256" key="3">
    <source>
        <dbReference type="ARBA" id="ARBA00022473"/>
    </source>
</evidence>
<evidence type="ECO:0000256" key="6">
    <source>
        <dbReference type="ARBA" id="ARBA00022687"/>
    </source>
</evidence>
<dbReference type="CDD" id="cd19340">
    <property type="entry name" value="Wnt_Wnt8"/>
    <property type="match status" value="1"/>
</dbReference>
<dbReference type="EMBL" id="BPLQ01002250">
    <property type="protein sequence ID" value="GIX90476.1"/>
    <property type="molecule type" value="Genomic_DNA"/>
</dbReference>
<keyword evidence="7" id="KW-1015">Disulfide bond</keyword>
<protein>
    <recommendedName>
        <fullName evidence="9">Protein Wnt</fullName>
    </recommendedName>
</protein>
<dbReference type="GO" id="GO:0030182">
    <property type="term" value="P:neuron differentiation"/>
    <property type="evidence" value="ECO:0007669"/>
    <property type="project" value="TreeGrafter"/>
</dbReference>
<comment type="caution">
    <text evidence="10">The sequence shown here is derived from an EMBL/GenBank/DDBJ whole genome shotgun (WGS) entry which is preliminary data.</text>
</comment>
<evidence type="ECO:0000256" key="4">
    <source>
        <dbReference type="ARBA" id="ARBA00022525"/>
    </source>
</evidence>
<evidence type="ECO:0000256" key="7">
    <source>
        <dbReference type="ARBA" id="ARBA00023157"/>
    </source>
</evidence>